<gene>
    <name evidence="1" type="ORF">H9726_05195</name>
</gene>
<name>A0A9D2II34_9FIRM</name>
<comment type="caution">
    <text evidence="1">The sequence shown here is derived from an EMBL/GenBank/DDBJ whole genome shotgun (WGS) entry which is preliminary data.</text>
</comment>
<dbReference type="Proteomes" id="UP000824025">
    <property type="component" value="Unassembled WGS sequence"/>
</dbReference>
<dbReference type="AlphaFoldDB" id="A0A9D2II34"/>
<organism evidence="1 2">
    <name type="scientific">Candidatus Borkfalkia avicola</name>
    <dbReference type="NCBI Taxonomy" id="2838503"/>
    <lineage>
        <taxon>Bacteria</taxon>
        <taxon>Bacillati</taxon>
        <taxon>Bacillota</taxon>
        <taxon>Clostridia</taxon>
        <taxon>Christensenellales</taxon>
        <taxon>Christensenellaceae</taxon>
        <taxon>Candidatus Borkfalkia</taxon>
    </lineage>
</organism>
<protein>
    <submittedName>
        <fullName evidence="1">Uncharacterized protein</fullName>
    </submittedName>
</protein>
<sequence length="84" mass="9650">MKAINAEDAYRARERRMQTAMSKQTAANRKETYTVWDSKTGKTFATSDEAIAYANERMRRTGEILAITQTNRKATHKYGKDSKK</sequence>
<evidence type="ECO:0000313" key="2">
    <source>
        <dbReference type="Proteomes" id="UP000824025"/>
    </source>
</evidence>
<dbReference type="EMBL" id="DXCF01000027">
    <property type="protein sequence ID" value="HIZ09865.1"/>
    <property type="molecule type" value="Genomic_DNA"/>
</dbReference>
<evidence type="ECO:0000313" key="1">
    <source>
        <dbReference type="EMBL" id="HIZ09865.1"/>
    </source>
</evidence>
<accession>A0A9D2II34</accession>
<proteinExistence type="predicted"/>
<reference evidence="1" key="2">
    <citation type="submission" date="2021-04" db="EMBL/GenBank/DDBJ databases">
        <authorList>
            <person name="Gilroy R."/>
        </authorList>
    </citation>
    <scope>NUCLEOTIDE SEQUENCE</scope>
    <source>
        <strain evidence="1">CHK192-19661</strain>
    </source>
</reference>
<reference evidence="1" key="1">
    <citation type="journal article" date="2021" name="PeerJ">
        <title>Extensive microbial diversity within the chicken gut microbiome revealed by metagenomics and culture.</title>
        <authorList>
            <person name="Gilroy R."/>
            <person name="Ravi A."/>
            <person name="Getino M."/>
            <person name="Pursley I."/>
            <person name="Horton D.L."/>
            <person name="Alikhan N.F."/>
            <person name="Baker D."/>
            <person name="Gharbi K."/>
            <person name="Hall N."/>
            <person name="Watson M."/>
            <person name="Adriaenssens E.M."/>
            <person name="Foster-Nyarko E."/>
            <person name="Jarju S."/>
            <person name="Secka A."/>
            <person name="Antonio M."/>
            <person name="Oren A."/>
            <person name="Chaudhuri R.R."/>
            <person name="La Ragione R."/>
            <person name="Hildebrand F."/>
            <person name="Pallen M.J."/>
        </authorList>
    </citation>
    <scope>NUCLEOTIDE SEQUENCE</scope>
    <source>
        <strain evidence="1">CHK192-19661</strain>
    </source>
</reference>